<feature type="compositionally biased region" description="Polar residues" evidence="6">
    <location>
        <begin position="1"/>
        <end position="41"/>
    </location>
</feature>
<evidence type="ECO:0000313" key="9">
    <source>
        <dbReference type="EMBL" id="KAK7941456.1"/>
    </source>
</evidence>
<dbReference type="InterPro" id="IPR005828">
    <property type="entry name" value="MFS_sugar_transport-like"/>
</dbReference>
<feature type="transmembrane region" description="Helical" evidence="7">
    <location>
        <begin position="156"/>
        <end position="174"/>
    </location>
</feature>
<feature type="domain" description="Major facilitator superfamily (MFS) profile" evidence="8">
    <location>
        <begin position="81"/>
        <end position="533"/>
    </location>
</feature>
<dbReference type="GeneID" id="92083127"/>
<evidence type="ECO:0000256" key="5">
    <source>
        <dbReference type="ARBA" id="ARBA00023136"/>
    </source>
</evidence>
<sequence length="533" mass="56683">MPKQHTLSTESSRLPNSTPSLGSEQCEISSVTPETTNNTPKTDLMTPLDMTPSKGPGETAAIDEHLPLIPAIRRFSKVTGYCLAMSVVIIGWGYDLVVVGSIVSVDSFLRDYGDLYEGALIIPSTWLSLWLGLPPIGSITGSALGGWLQDRVGRRVNLMLGSVVSAAAVAIIFFSHLPSKQSDCRAMLTVGLTVQGLSVGMIKTTAITYVSENAPTCLRGPAMALFPSVTLLGQLIGSIVVYVVSGVEGQTGYLGAFGSQWALSIAPFVLACVMPESPAYLIRRGFEERALKSAKALYAPKVDPQGTLESIRVVIEEERAMAAQASYRACFQGTNLRRTLIVVLAHVMPTLFGLDLLSSASYFLKLLGLSSSTALLIMIGGVVAGIISNGLGIWVVSRFRWRRITLLSLSAALVLWTAFAISGFWPSETTAWLAVALMLSVILVCGVGVWPASYAIAGETSALLLRSPTQGLGGVMEHLLSAVMAIVLPYIYNSDAGEFGGQDGFRVHGAVRVRLGRNVVLRAGAEGAEHDGY</sequence>
<dbReference type="InterPro" id="IPR050360">
    <property type="entry name" value="MFS_Sugar_Transporters"/>
</dbReference>
<dbReference type="Pfam" id="PF00083">
    <property type="entry name" value="Sugar_tr"/>
    <property type="match status" value="1"/>
</dbReference>
<feature type="transmembrane region" description="Helical" evidence="7">
    <location>
        <begin position="375"/>
        <end position="397"/>
    </location>
</feature>
<feature type="transmembrane region" description="Helical" evidence="7">
    <location>
        <begin position="186"/>
        <end position="210"/>
    </location>
</feature>
<dbReference type="PANTHER" id="PTHR48022:SF41">
    <property type="entry name" value="MAJOR FACILITATOR SUPERFAMILY (MFS) PROFILE DOMAIN-CONTAINING PROTEIN"/>
    <property type="match status" value="1"/>
</dbReference>
<feature type="region of interest" description="Disordered" evidence="6">
    <location>
        <begin position="1"/>
        <end position="46"/>
    </location>
</feature>
<evidence type="ECO:0000256" key="4">
    <source>
        <dbReference type="ARBA" id="ARBA00022989"/>
    </source>
</evidence>
<keyword evidence="4 7" id="KW-1133">Transmembrane helix</keyword>
<dbReference type="InterPro" id="IPR005829">
    <property type="entry name" value="Sugar_transporter_CS"/>
</dbReference>
<dbReference type="RefSeq" id="XP_066694208.1">
    <property type="nucleotide sequence ID" value="XM_066850065.1"/>
</dbReference>
<dbReference type="Proteomes" id="UP001391051">
    <property type="component" value="Unassembled WGS sequence"/>
</dbReference>
<dbReference type="EMBL" id="JAQQWE010000009">
    <property type="protein sequence ID" value="KAK7941456.1"/>
    <property type="molecule type" value="Genomic_DNA"/>
</dbReference>
<feature type="transmembrane region" description="Helical" evidence="7">
    <location>
        <begin position="431"/>
        <end position="450"/>
    </location>
</feature>
<dbReference type="InterPro" id="IPR020846">
    <property type="entry name" value="MFS_dom"/>
</dbReference>
<evidence type="ECO:0000259" key="8">
    <source>
        <dbReference type="PROSITE" id="PS50850"/>
    </source>
</evidence>
<feature type="transmembrane region" description="Helical" evidence="7">
    <location>
        <begin position="251"/>
        <end position="274"/>
    </location>
</feature>
<dbReference type="PROSITE" id="PS50850">
    <property type="entry name" value="MFS"/>
    <property type="match status" value="1"/>
</dbReference>
<evidence type="ECO:0000256" key="2">
    <source>
        <dbReference type="ARBA" id="ARBA00010992"/>
    </source>
</evidence>
<protein>
    <submittedName>
        <fullName evidence="9">MFS transporter fmqE</fullName>
    </submittedName>
</protein>
<feature type="transmembrane region" description="Helical" evidence="7">
    <location>
        <begin position="125"/>
        <end position="144"/>
    </location>
</feature>
<reference evidence="9 10" key="1">
    <citation type="submission" date="2023-01" db="EMBL/GenBank/DDBJ databases">
        <title>Analysis of 21 Apiospora genomes using comparative genomics revels a genus with tremendous synthesis potential of carbohydrate active enzymes and secondary metabolites.</title>
        <authorList>
            <person name="Sorensen T."/>
        </authorList>
    </citation>
    <scope>NUCLEOTIDE SEQUENCE [LARGE SCALE GENOMIC DNA]</scope>
    <source>
        <strain evidence="9 10">CBS 24483</strain>
    </source>
</reference>
<comment type="similarity">
    <text evidence="2">Belongs to the major facilitator superfamily. Sugar transporter (TC 2.A.1.1) family.</text>
</comment>
<dbReference type="PROSITE" id="PS00217">
    <property type="entry name" value="SUGAR_TRANSPORT_2"/>
    <property type="match status" value="1"/>
</dbReference>
<feature type="transmembrane region" description="Helical" evidence="7">
    <location>
        <begin position="340"/>
        <end position="363"/>
    </location>
</feature>
<keyword evidence="3 7" id="KW-0812">Transmembrane</keyword>
<comment type="subcellular location">
    <subcellularLocation>
        <location evidence="1">Membrane</location>
        <topology evidence="1">Multi-pass membrane protein</topology>
    </subcellularLocation>
</comment>
<evidence type="ECO:0000256" key="6">
    <source>
        <dbReference type="SAM" id="MobiDB-lite"/>
    </source>
</evidence>
<accession>A0ABR1PWQ7</accession>
<proteinExistence type="inferred from homology"/>
<dbReference type="InterPro" id="IPR036259">
    <property type="entry name" value="MFS_trans_sf"/>
</dbReference>
<dbReference type="PANTHER" id="PTHR48022">
    <property type="entry name" value="PLASTIDIC GLUCOSE TRANSPORTER 4"/>
    <property type="match status" value="1"/>
</dbReference>
<feature type="transmembrane region" description="Helical" evidence="7">
    <location>
        <begin position="81"/>
        <end position="105"/>
    </location>
</feature>
<evidence type="ECO:0000256" key="1">
    <source>
        <dbReference type="ARBA" id="ARBA00004141"/>
    </source>
</evidence>
<feature type="transmembrane region" description="Helical" evidence="7">
    <location>
        <begin position="404"/>
        <end position="425"/>
    </location>
</feature>
<keyword evidence="5 7" id="KW-0472">Membrane</keyword>
<evidence type="ECO:0000256" key="3">
    <source>
        <dbReference type="ARBA" id="ARBA00022692"/>
    </source>
</evidence>
<organism evidence="9 10">
    <name type="scientific">Apiospora aurea</name>
    <dbReference type="NCBI Taxonomy" id="335848"/>
    <lineage>
        <taxon>Eukaryota</taxon>
        <taxon>Fungi</taxon>
        <taxon>Dikarya</taxon>
        <taxon>Ascomycota</taxon>
        <taxon>Pezizomycotina</taxon>
        <taxon>Sordariomycetes</taxon>
        <taxon>Xylariomycetidae</taxon>
        <taxon>Amphisphaeriales</taxon>
        <taxon>Apiosporaceae</taxon>
        <taxon>Apiospora</taxon>
    </lineage>
</organism>
<evidence type="ECO:0000313" key="10">
    <source>
        <dbReference type="Proteomes" id="UP001391051"/>
    </source>
</evidence>
<feature type="transmembrane region" description="Helical" evidence="7">
    <location>
        <begin position="471"/>
        <end position="492"/>
    </location>
</feature>
<keyword evidence="10" id="KW-1185">Reference proteome</keyword>
<comment type="caution">
    <text evidence="9">The sequence shown here is derived from an EMBL/GenBank/DDBJ whole genome shotgun (WGS) entry which is preliminary data.</text>
</comment>
<evidence type="ECO:0000256" key="7">
    <source>
        <dbReference type="SAM" id="Phobius"/>
    </source>
</evidence>
<dbReference type="Gene3D" id="1.20.1250.20">
    <property type="entry name" value="MFS general substrate transporter like domains"/>
    <property type="match status" value="1"/>
</dbReference>
<gene>
    <name evidence="9" type="ORF">PG986_013843</name>
</gene>
<name>A0ABR1PWQ7_9PEZI</name>
<feature type="transmembrane region" description="Helical" evidence="7">
    <location>
        <begin position="222"/>
        <end position="245"/>
    </location>
</feature>
<dbReference type="SUPFAM" id="SSF103473">
    <property type="entry name" value="MFS general substrate transporter"/>
    <property type="match status" value="1"/>
</dbReference>